<evidence type="ECO:0000313" key="1">
    <source>
        <dbReference type="Proteomes" id="UP001652625"/>
    </source>
</evidence>
<accession>A0ABM4BAG9</accession>
<reference evidence="2" key="2">
    <citation type="submission" date="2025-08" db="UniProtKB">
        <authorList>
            <consortium name="RefSeq"/>
        </authorList>
    </citation>
    <scope>IDENTIFICATION</scope>
</reference>
<organism evidence="1 2">
    <name type="scientific">Hydra vulgaris</name>
    <name type="common">Hydra</name>
    <name type="synonym">Hydra attenuata</name>
    <dbReference type="NCBI Taxonomy" id="6087"/>
    <lineage>
        <taxon>Eukaryota</taxon>
        <taxon>Metazoa</taxon>
        <taxon>Cnidaria</taxon>
        <taxon>Hydrozoa</taxon>
        <taxon>Hydroidolina</taxon>
        <taxon>Anthoathecata</taxon>
        <taxon>Aplanulata</taxon>
        <taxon>Hydridae</taxon>
        <taxon>Hydra</taxon>
    </lineage>
</organism>
<dbReference type="RefSeq" id="XP_065645899.1">
    <property type="nucleotide sequence ID" value="XM_065789827.1"/>
</dbReference>
<dbReference type="GeneID" id="136076440"/>
<gene>
    <name evidence="2" type="primary">LOC136076440</name>
</gene>
<sequence length="149" mass="17059">MKVIHVIGKQHQNDYPLHYLLLKFMAICLVKYHSDFNMPTSLQQAVISTSTPGSQPLLPIPHHANVFREMQHQGKSSQSFVSLLNDPDEINLLSLYQEFLPIPYTKNSTNTLTPITQSSEYRLSSIENLLKGEKSFKVHILICLSFKYL</sequence>
<name>A0ABM4BAG9_HYDVU</name>
<keyword evidence="1" id="KW-1185">Reference proteome</keyword>
<reference evidence="1" key="1">
    <citation type="submission" date="2025-05" db="UniProtKB">
        <authorList>
            <consortium name="RefSeq"/>
        </authorList>
    </citation>
    <scope>NUCLEOTIDE SEQUENCE [LARGE SCALE GENOMIC DNA]</scope>
</reference>
<proteinExistence type="predicted"/>
<evidence type="ECO:0000313" key="2">
    <source>
        <dbReference type="RefSeq" id="XP_065645899.1"/>
    </source>
</evidence>
<protein>
    <submittedName>
        <fullName evidence="2">Uncharacterized protein LOC136076440 isoform X1</fullName>
    </submittedName>
</protein>
<dbReference type="Proteomes" id="UP001652625">
    <property type="component" value="Chromosome 02"/>
</dbReference>